<keyword evidence="4" id="KW-1185">Reference proteome</keyword>
<evidence type="ECO:0000313" key="5">
    <source>
        <dbReference type="RefSeq" id="XP_034251718.1"/>
    </source>
</evidence>
<organism evidence="5">
    <name type="scientific">Thrips palmi</name>
    <name type="common">Melon thrips</name>
    <dbReference type="NCBI Taxonomy" id="161013"/>
    <lineage>
        <taxon>Eukaryota</taxon>
        <taxon>Metazoa</taxon>
        <taxon>Ecdysozoa</taxon>
        <taxon>Arthropoda</taxon>
        <taxon>Hexapoda</taxon>
        <taxon>Insecta</taxon>
        <taxon>Pterygota</taxon>
        <taxon>Neoptera</taxon>
        <taxon>Paraneoptera</taxon>
        <taxon>Thysanoptera</taxon>
        <taxon>Terebrantia</taxon>
        <taxon>Thripoidea</taxon>
        <taxon>Thripidae</taxon>
        <taxon>Thrips</taxon>
    </lineage>
</organism>
<gene>
    <name evidence="5" type="primary">LOC117651642</name>
</gene>
<dbReference type="SUPFAM" id="SSF48726">
    <property type="entry name" value="Immunoglobulin"/>
    <property type="match status" value="1"/>
</dbReference>
<dbReference type="Gene3D" id="2.60.40.10">
    <property type="entry name" value="Immunoglobulins"/>
    <property type="match status" value="2"/>
</dbReference>
<protein>
    <submittedName>
        <fullName evidence="5">Uncharacterized protein LOC117651642 isoform X1</fullName>
    </submittedName>
</protein>
<dbReference type="InterPro" id="IPR013783">
    <property type="entry name" value="Ig-like_fold"/>
</dbReference>
<dbReference type="OrthoDB" id="6478865at2759"/>
<evidence type="ECO:0000256" key="2">
    <source>
        <dbReference type="SAM" id="SignalP"/>
    </source>
</evidence>
<dbReference type="PANTHER" id="PTHR21261:SF2">
    <property type="entry name" value="GH04238P-RELATED"/>
    <property type="match status" value="1"/>
</dbReference>
<evidence type="ECO:0000313" key="4">
    <source>
        <dbReference type="Proteomes" id="UP000515158"/>
    </source>
</evidence>
<dbReference type="AlphaFoldDB" id="A0A6P9A1Q4"/>
<proteinExistence type="predicted"/>
<reference evidence="5" key="1">
    <citation type="submission" date="2025-08" db="UniProtKB">
        <authorList>
            <consortium name="RefSeq"/>
        </authorList>
    </citation>
    <scope>IDENTIFICATION</scope>
    <source>
        <tissue evidence="5">Total insect</tissue>
    </source>
</reference>
<dbReference type="InterPro" id="IPR007110">
    <property type="entry name" value="Ig-like_dom"/>
</dbReference>
<name>A0A6P9A1Q4_THRPL</name>
<dbReference type="KEGG" id="tpal:117651642"/>
<feature type="signal peptide" evidence="2">
    <location>
        <begin position="1"/>
        <end position="23"/>
    </location>
</feature>
<sequence length="374" mass="40747">MAALEVLAVALMLAVVCPPGCSSLHIGQLQVPGPIRNGSVKDVVLDCDYEATKADVGIVIKWFLNQLADPKADPKGEPTLVYQWIPGRIPQALGPLKGRVNLGYRATDEPSTRHRALNIVNPTIELSGEYRCQVSSLDGEDSRAKKMIIYVPEDNLELTQSKASEEGQIRLSCEADGVFPRPTLTFIQKPVDSLNATVMEGAEVRVTDRLDGLFDIEADMVVDAAALDDGPEMVFGCDLEIPDADIRLVKWERYESRRPTTTTTTTTDPPPDDEGAADADGVPMESMHRAADGKERNGIPQHVHDVHDVQCMENGTASALKFRSFRLMHKFKAMCGRFSGAAGLALASKRLSLLLPASLASSLSVWAWSSRPRL</sequence>
<dbReference type="GeneID" id="117651642"/>
<dbReference type="PROSITE" id="PS50835">
    <property type="entry name" value="IG_LIKE"/>
    <property type="match status" value="1"/>
</dbReference>
<keyword evidence="2" id="KW-0732">Signal</keyword>
<evidence type="ECO:0000259" key="3">
    <source>
        <dbReference type="PROSITE" id="PS50835"/>
    </source>
</evidence>
<dbReference type="InParanoid" id="A0A6P9A1Q4"/>
<feature type="region of interest" description="Disordered" evidence="1">
    <location>
        <begin position="257"/>
        <end position="282"/>
    </location>
</feature>
<dbReference type="RefSeq" id="XP_034251718.1">
    <property type="nucleotide sequence ID" value="XM_034395827.1"/>
</dbReference>
<dbReference type="PANTHER" id="PTHR21261">
    <property type="entry name" value="BEAT PROTEIN"/>
    <property type="match status" value="1"/>
</dbReference>
<feature type="domain" description="Ig-like" evidence="3">
    <location>
        <begin position="19"/>
        <end position="149"/>
    </location>
</feature>
<dbReference type="InterPro" id="IPR036179">
    <property type="entry name" value="Ig-like_dom_sf"/>
</dbReference>
<evidence type="ECO:0000256" key="1">
    <source>
        <dbReference type="SAM" id="MobiDB-lite"/>
    </source>
</evidence>
<dbReference type="Proteomes" id="UP000515158">
    <property type="component" value="Unplaced"/>
</dbReference>
<accession>A0A6P9A1Q4</accession>
<feature type="chain" id="PRO_5028415144" evidence="2">
    <location>
        <begin position="24"/>
        <end position="374"/>
    </location>
</feature>